<dbReference type="FunFam" id="3.90.640.10:FF:000002">
    <property type="entry name" value="Heat shock 70 kDa"/>
    <property type="match status" value="1"/>
</dbReference>
<dbReference type="PANTHER" id="PTHR19375">
    <property type="entry name" value="HEAT SHOCK PROTEIN 70KDA"/>
    <property type="match status" value="1"/>
</dbReference>
<sequence length="601" mass="66414">MVALGIDLGTSSCRVGVWKHDHVEIITNEHGNRATPCYVSMVANKCVIGEEAKRQVPSYPQNTIFNAKRFIGRKFNDLEVQSVMKYYPFDLFSKDGRPYVTIERQGQQDFSAEEISSVILKKMKSLGEVHLGVPCEDVVITVPCYFTDAQRRATQNAAKLAGLKVLRLLNDSTAAVIANGLASDRDLESDEHRILVIGLGAGALDVTSVQDQWGVFEVETVAGDCHLGGEDFDDRLVFHFVQEFWSQHQKDISLDPRALWRLRAECERAKCALSSATRADIALEYLHDGIDFYSSITRAQFEAICSDLFQRILDRVEKVLRNKDSVAEVILAGGSTRIPYIQTMISKLVCGKLPVKNLNPETVATGAAVMAAVLSGNLSPKLEDTLALDVASFSLGIQTAGGVMTHVISSSATIPTRKSEIFTTYADNQSSLIFRVFEGDNERANDNNLLGIFELSDIPPAPRGVPRIEVRFDIDANNILDVTAFDQNTGRMKGVTVSGPAQNHAMDDSYQQFMDEDAGTRVKKTLDWYTSNLRLLITEDKLPGTVKASEKASLESAVKRAEEFLSMAEKEGPNVERYEEMQQMLETTSLSILRKHGTAPS</sequence>
<dbReference type="PROSITE" id="PS00297">
    <property type="entry name" value="HSP70_1"/>
    <property type="match status" value="1"/>
</dbReference>
<dbReference type="AlphaFoldDB" id="A0A1J8Q7S4"/>
<dbReference type="GO" id="GO:0005524">
    <property type="term" value="F:ATP binding"/>
    <property type="evidence" value="ECO:0007669"/>
    <property type="project" value="UniProtKB-KW"/>
</dbReference>
<accession>A0A1J8Q7S4</accession>
<evidence type="ECO:0000313" key="4">
    <source>
        <dbReference type="EMBL" id="OJA09360.1"/>
    </source>
</evidence>
<dbReference type="Gene3D" id="3.30.420.40">
    <property type="match status" value="2"/>
</dbReference>
<dbReference type="InterPro" id="IPR018181">
    <property type="entry name" value="Heat_shock_70_CS"/>
</dbReference>
<evidence type="ECO:0000313" key="5">
    <source>
        <dbReference type="Proteomes" id="UP000183567"/>
    </source>
</evidence>
<gene>
    <name evidence="4" type="ORF">AZE42_05978</name>
</gene>
<dbReference type="SUPFAM" id="SSF100934">
    <property type="entry name" value="Heat shock protein 70kD (HSP70), C-terminal subdomain"/>
    <property type="match status" value="1"/>
</dbReference>
<dbReference type="GO" id="GO:0140662">
    <property type="term" value="F:ATP-dependent protein folding chaperone"/>
    <property type="evidence" value="ECO:0007669"/>
    <property type="project" value="InterPro"/>
</dbReference>
<evidence type="ECO:0000256" key="2">
    <source>
        <dbReference type="ARBA" id="ARBA00022840"/>
    </source>
</evidence>
<dbReference type="STRING" id="180088.A0A1J8Q7S4"/>
<comment type="similarity">
    <text evidence="3">Belongs to the heat shock protein 70 family.</text>
</comment>
<evidence type="ECO:0000256" key="1">
    <source>
        <dbReference type="ARBA" id="ARBA00022741"/>
    </source>
</evidence>
<dbReference type="InterPro" id="IPR043129">
    <property type="entry name" value="ATPase_NBD"/>
</dbReference>
<comment type="caution">
    <text evidence="4">The sequence shown here is derived from an EMBL/GenBank/DDBJ whole genome shotgun (WGS) entry which is preliminary data.</text>
</comment>
<dbReference type="EMBL" id="LVVM01005950">
    <property type="protein sequence ID" value="OJA09360.1"/>
    <property type="molecule type" value="Genomic_DNA"/>
</dbReference>
<evidence type="ECO:0008006" key="6">
    <source>
        <dbReference type="Google" id="ProtNLM"/>
    </source>
</evidence>
<dbReference type="InterPro" id="IPR029048">
    <property type="entry name" value="HSP70_C_sf"/>
</dbReference>
<keyword evidence="5" id="KW-1185">Reference proteome</keyword>
<dbReference type="FunFam" id="3.30.30.30:FF:000001">
    <property type="entry name" value="heat shock 70 kDa protein-like"/>
    <property type="match status" value="1"/>
</dbReference>
<dbReference type="OrthoDB" id="2401965at2759"/>
<dbReference type="PROSITE" id="PS01036">
    <property type="entry name" value="HSP70_3"/>
    <property type="match status" value="1"/>
</dbReference>
<dbReference type="PRINTS" id="PR00301">
    <property type="entry name" value="HEATSHOCK70"/>
</dbReference>
<keyword evidence="2 3" id="KW-0067">ATP-binding</keyword>
<dbReference type="CDD" id="cd24028">
    <property type="entry name" value="ASKHA_NBD_HSP70_HSPA1-like"/>
    <property type="match status" value="1"/>
</dbReference>
<dbReference type="Gene3D" id="3.90.640.10">
    <property type="entry name" value="Actin, Chain A, domain 4"/>
    <property type="match status" value="1"/>
</dbReference>
<reference evidence="4 5" key="1">
    <citation type="submission" date="2016-03" db="EMBL/GenBank/DDBJ databases">
        <title>Comparative genomics of the ectomycorrhizal sister species Rhizopogon vinicolor and Rhizopogon vesiculosus (Basidiomycota: Boletales) reveals a divergence of the mating type B locus.</title>
        <authorList>
            <person name="Mujic A.B."/>
            <person name="Kuo A."/>
            <person name="Tritt A."/>
            <person name="Lipzen A."/>
            <person name="Chen C."/>
            <person name="Johnson J."/>
            <person name="Sharma A."/>
            <person name="Barry K."/>
            <person name="Grigoriev I.V."/>
            <person name="Spatafora J.W."/>
        </authorList>
    </citation>
    <scope>NUCLEOTIDE SEQUENCE [LARGE SCALE GENOMIC DNA]</scope>
    <source>
        <strain evidence="4 5">AM-OR11-056</strain>
    </source>
</reference>
<dbReference type="Pfam" id="PF00012">
    <property type="entry name" value="HSP70"/>
    <property type="match status" value="1"/>
</dbReference>
<name>A0A1J8Q7S4_9AGAM</name>
<organism evidence="4 5">
    <name type="scientific">Rhizopogon vesiculosus</name>
    <dbReference type="NCBI Taxonomy" id="180088"/>
    <lineage>
        <taxon>Eukaryota</taxon>
        <taxon>Fungi</taxon>
        <taxon>Dikarya</taxon>
        <taxon>Basidiomycota</taxon>
        <taxon>Agaricomycotina</taxon>
        <taxon>Agaricomycetes</taxon>
        <taxon>Agaricomycetidae</taxon>
        <taxon>Boletales</taxon>
        <taxon>Suillineae</taxon>
        <taxon>Rhizopogonaceae</taxon>
        <taxon>Rhizopogon</taxon>
    </lineage>
</organism>
<protein>
    <recommendedName>
        <fullName evidence="6">Heat shock protein 70</fullName>
    </recommendedName>
</protein>
<dbReference type="SUPFAM" id="SSF53067">
    <property type="entry name" value="Actin-like ATPase domain"/>
    <property type="match status" value="2"/>
</dbReference>
<dbReference type="Gene3D" id="3.30.30.30">
    <property type="match status" value="1"/>
</dbReference>
<keyword evidence="1 3" id="KW-0547">Nucleotide-binding</keyword>
<dbReference type="Gene3D" id="2.60.34.10">
    <property type="entry name" value="Substrate Binding Domain Of DNAk, Chain A, domain 1"/>
    <property type="match status" value="1"/>
</dbReference>
<dbReference type="SUPFAM" id="SSF100920">
    <property type="entry name" value="Heat shock protein 70kD (HSP70), peptide-binding domain"/>
    <property type="match status" value="1"/>
</dbReference>
<evidence type="ECO:0000256" key="3">
    <source>
        <dbReference type="RuleBase" id="RU003322"/>
    </source>
</evidence>
<dbReference type="InterPro" id="IPR013126">
    <property type="entry name" value="Hsp_70_fam"/>
</dbReference>
<proteinExistence type="inferred from homology"/>
<dbReference type="Proteomes" id="UP000183567">
    <property type="component" value="Unassembled WGS sequence"/>
</dbReference>
<dbReference type="InterPro" id="IPR029047">
    <property type="entry name" value="HSP70_peptide-bd_sf"/>
</dbReference>